<reference evidence="1 2" key="1">
    <citation type="journal article" date="2013" name="Mar. Genomics">
        <title>Expression of sulfatases in Rhodopirellula baltica and the diversity of sulfatases in the genus Rhodopirellula.</title>
        <authorList>
            <person name="Wegner C.E."/>
            <person name="Richter-Heitmann T."/>
            <person name="Klindworth A."/>
            <person name="Klockow C."/>
            <person name="Richter M."/>
            <person name="Achstetter T."/>
            <person name="Glockner F.O."/>
            <person name="Harder J."/>
        </authorList>
    </citation>
    <scope>NUCLEOTIDE SEQUENCE [LARGE SCALE GENOMIC DNA]</scope>
    <source>
        <strain evidence="1 2">SWK14</strain>
    </source>
</reference>
<comment type="caution">
    <text evidence="1">The sequence shown here is derived from an EMBL/GenBank/DDBJ whole genome shotgun (WGS) entry which is preliminary data.</text>
</comment>
<dbReference type="EMBL" id="AMWG01000001">
    <property type="protein sequence ID" value="ELP35986.1"/>
    <property type="molecule type" value="Genomic_DNA"/>
</dbReference>
<name>L7CSG6_RHOBT</name>
<dbReference type="PATRIC" id="fig|993516.3.peg.55"/>
<evidence type="ECO:0000313" key="2">
    <source>
        <dbReference type="Proteomes" id="UP000010959"/>
    </source>
</evidence>
<proteinExistence type="predicted"/>
<evidence type="ECO:0000313" key="1">
    <source>
        <dbReference type="EMBL" id="ELP35986.1"/>
    </source>
</evidence>
<protein>
    <submittedName>
        <fullName evidence="1">Uncharacterized protein</fullName>
    </submittedName>
</protein>
<sequence>MVGGGGYEIQTPVTPEVLEKIREAALASDDIPMDMAQILQSQLLD</sequence>
<dbReference type="Proteomes" id="UP000010959">
    <property type="component" value="Unassembled WGS sequence"/>
</dbReference>
<gene>
    <name evidence="1" type="ORF">RBSWK_00050</name>
</gene>
<accession>L7CSG6</accession>
<organism evidence="1 2">
    <name type="scientific">Rhodopirellula baltica SWK14</name>
    <dbReference type="NCBI Taxonomy" id="993516"/>
    <lineage>
        <taxon>Bacteria</taxon>
        <taxon>Pseudomonadati</taxon>
        <taxon>Planctomycetota</taxon>
        <taxon>Planctomycetia</taxon>
        <taxon>Pirellulales</taxon>
        <taxon>Pirellulaceae</taxon>
        <taxon>Rhodopirellula</taxon>
    </lineage>
</organism>
<dbReference type="AlphaFoldDB" id="L7CSG6"/>